<organism evidence="1 2">
    <name type="scientific">Brevundimonas halotolerans</name>
    <dbReference type="NCBI Taxonomy" id="69670"/>
    <lineage>
        <taxon>Bacteria</taxon>
        <taxon>Pseudomonadati</taxon>
        <taxon>Pseudomonadota</taxon>
        <taxon>Alphaproteobacteria</taxon>
        <taxon>Caulobacterales</taxon>
        <taxon>Caulobacteraceae</taxon>
        <taxon>Brevundimonas</taxon>
    </lineage>
</organism>
<evidence type="ECO:0000313" key="2">
    <source>
        <dbReference type="Proteomes" id="UP000548978"/>
    </source>
</evidence>
<proteinExistence type="predicted"/>
<evidence type="ECO:0000313" key="1">
    <source>
        <dbReference type="EMBL" id="MBB5659468.1"/>
    </source>
</evidence>
<dbReference type="EMBL" id="JACIJB010000001">
    <property type="protein sequence ID" value="MBB5659468.1"/>
    <property type="molecule type" value="Genomic_DNA"/>
</dbReference>
<dbReference type="Proteomes" id="UP000548978">
    <property type="component" value="Unassembled WGS sequence"/>
</dbReference>
<reference evidence="1 2" key="1">
    <citation type="submission" date="2020-08" db="EMBL/GenBank/DDBJ databases">
        <title>Genomic Encyclopedia of Type Strains, Phase IV (KMG-IV): sequencing the most valuable type-strain genomes for metagenomic binning, comparative biology and taxonomic classification.</title>
        <authorList>
            <person name="Goeker M."/>
        </authorList>
    </citation>
    <scope>NUCLEOTIDE SEQUENCE [LARGE SCALE GENOMIC DNA]</scope>
    <source>
        <strain evidence="1 2">DSM 24448</strain>
    </source>
</reference>
<dbReference type="AlphaFoldDB" id="A0A7W9E618"/>
<sequence length="87" mass="9591">MSALWIVQVSAENGGSSFNVIVYNEERSVAEMTAESAVSADGWSDVRVLRSGMVAEDRLHERNSVFRDAATAARAMGWAIIRYRPTI</sequence>
<comment type="caution">
    <text evidence="1">The sequence shown here is derived from an EMBL/GenBank/DDBJ whole genome shotgun (WGS) entry which is preliminary data.</text>
</comment>
<accession>A0A7W9E618</accession>
<gene>
    <name evidence="1" type="ORF">FHS65_000186</name>
</gene>
<keyword evidence="2" id="KW-1185">Reference proteome</keyword>
<dbReference type="RefSeq" id="WP_164461825.1">
    <property type="nucleotide sequence ID" value="NZ_JACIJB010000001.1"/>
</dbReference>
<name>A0A7W9E618_9CAUL</name>
<protein>
    <submittedName>
        <fullName evidence="1">Uncharacterized protein</fullName>
    </submittedName>
</protein>